<keyword evidence="3" id="KW-1185">Reference proteome</keyword>
<protein>
    <submittedName>
        <fullName evidence="2">Uncharacterized protein</fullName>
    </submittedName>
</protein>
<evidence type="ECO:0000256" key="1">
    <source>
        <dbReference type="SAM" id="Phobius"/>
    </source>
</evidence>
<feature type="transmembrane region" description="Helical" evidence="1">
    <location>
        <begin position="6"/>
        <end position="28"/>
    </location>
</feature>
<dbReference type="AlphaFoldDB" id="A0A4U0TQ62"/>
<proteinExistence type="predicted"/>
<dbReference type="OrthoDB" id="4136235at2759"/>
<dbReference type="EMBL" id="NAJL01000046">
    <property type="protein sequence ID" value="TKA24218.1"/>
    <property type="molecule type" value="Genomic_DNA"/>
</dbReference>
<accession>A0A4U0TQ62</accession>
<comment type="caution">
    <text evidence="2">The sequence shown here is derived from an EMBL/GenBank/DDBJ whole genome shotgun (WGS) entry which is preliminary data.</text>
</comment>
<organism evidence="2 3">
    <name type="scientific">Salinomyces thailandicus</name>
    <dbReference type="NCBI Taxonomy" id="706561"/>
    <lineage>
        <taxon>Eukaryota</taxon>
        <taxon>Fungi</taxon>
        <taxon>Dikarya</taxon>
        <taxon>Ascomycota</taxon>
        <taxon>Pezizomycotina</taxon>
        <taxon>Dothideomycetes</taxon>
        <taxon>Dothideomycetidae</taxon>
        <taxon>Mycosphaerellales</taxon>
        <taxon>Teratosphaeriaceae</taxon>
        <taxon>Salinomyces</taxon>
    </lineage>
</organism>
<evidence type="ECO:0000313" key="2">
    <source>
        <dbReference type="EMBL" id="TKA24218.1"/>
    </source>
</evidence>
<keyword evidence="1" id="KW-1133">Transmembrane helix</keyword>
<keyword evidence="1" id="KW-0472">Membrane</keyword>
<name>A0A4U0TQ62_9PEZI</name>
<keyword evidence="1" id="KW-0812">Transmembrane</keyword>
<gene>
    <name evidence="2" type="ORF">B0A50_05982</name>
</gene>
<evidence type="ECO:0000313" key="3">
    <source>
        <dbReference type="Proteomes" id="UP000308549"/>
    </source>
</evidence>
<dbReference type="Proteomes" id="UP000308549">
    <property type="component" value="Unassembled WGS sequence"/>
</dbReference>
<reference evidence="2 3" key="1">
    <citation type="submission" date="2017-03" db="EMBL/GenBank/DDBJ databases">
        <title>Genomes of endolithic fungi from Antarctica.</title>
        <authorList>
            <person name="Coleine C."/>
            <person name="Masonjones S."/>
            <person name="Stajich J.E."/>
        </authorList>
    </citation>
    <scope>NUCLEOTIDE SEQUENCE [LARGE SCALE GENOMIC DNA]</scope>
    <source>
        <strain evidence="2 3">CCFEE 6315</strain>
    </source>
</reference>
<sequence length="103" mass="11572">MGTPAWAIPLGVLAVVVVLGFLFVWWWFPRLLLKGQRSDMDAVDAENAVRNIGLTDSEGNTPRGAMIEDPETGEWRKPTLEERVKALHNARAYEDRGVPVRIM</sequence>